<dbReference type="Proteomes" id="UP000264036">
    <property type="component" value="Unassembled WGS sequence"/>
</dbReference>
<evidence type="ECO:0000256" key="1">
    <source>
        <dbReference type="SAM" id="SignalP"/>
    </source>
</evidence>
<feature type="chain" id="PRO_5016881865" description="Lipoprotein" evidence="1">
    <location>
        <begin position="18"/>
        <end position="118"/>
    </location>
</feature>
<protein>
    <recommendedName>
        <fullName evidence="4">Lipoprotein</fullName>
    </recommendedName>
</protein>
<dbReference type="PROSITE" id="PS51257">
    <property type="entry name" value="PROKAR_LIPOPROTEIN"/>
    <property type="match status" value="1"/>
</dbReference>
<reference evidence="2 3" key="1">
    <citation type="journal article" date="2018" name="Nat. Biotechnol.">
        <title>A standardized bacterial taxonomy based on genome phylogeny substantially revises the tree of life.</title>
        <authorList>
            <person name="Parks D.H."/>
            <person name="Chuvochina M."/>
            <person name="Waite D.W."/>
            <person name="Rinke C."/>
            <person name="Skarshewski A."/>
            <person name="Chaumeil P.A."/>
            <person name="Hugenholtz P."/>
        </authorList>
    </citation>
    <scope>NUCLEOTIDE SEQUENCE [LARGE SCALE GENOMIC DNA]</scope>
    <source>
        <strain evidence="2">UBA10707</strain>
    </source>
</reference>
<evidence type="ECO:0000313" key="2">
    <source>
        <dbReference type="EMBL" id="HBP27849.1"/>
    </source>
</evidence>
<proteinExistence type="predicted"/>
<keyword evidence="1" id="KW-0732">Signal</keyword>
<evidence type="ECO:0008006" key="4">
    <source>
        <dbReference type="Google" id="ProtNLM"/>
    </source>
</evidence>
<organism evidence="2 3">
    <name type="scientific">Advenella kashmirensis</name>
    <dbReference type="NCBI Taxonomy" id="310575"/>
    <lineage>
        <taxon>Bacteria</taxon>
        <taxon>Pseudomonadati</taxon>
        <taxon>Pseudomonadota</taxon>
        <taxon>Betaproteobacteria</taxon>
        <taxon>Burkholderiales</taxon>
        <taxon>Alcaligenaceae</taxon>
    </lineage>
</organism>
<dbReference type="EMBL" id="DOEK01000003">
    <property type="protein sequence ID" value="HBP27849.1"/>
    <property type="molecule type" value="Genomic_DNA"/>
</dbReference>
<comment type="caution">
    <text evidence="2">The sequence shown here is derived from an EMBL/GenBank/DDBJ whole genome shotgun (WGS) entry which is preliminary data.</text>
</comment>
<evidence type="ECO:0000313" key="3">
    <source>
        <dbReference type="Proteomes" id="UP000264036"/>
    </source>
</evidence>
<gene>
    <name evidence="2" type="ORF">DD666_00345</name>
</gene>
<name>A0A356LAJ9_9BURK</name>
<accession>A0A356LAJ9</accession>
<dbReference type="AlphaFoldDB" id="A0A356LAJ9"/>
<sequence length="118" mass="12531">MKGIRIALLGSCISLLAGCAGITLPEYHKPAIERDSDIQPKQLANCIINGWKGPYPAANLTESDADYYFGAIPGPDAPKAKISVTPRSLDSNSGSRVTLRVAQGTSADIVTIVEQCMR</sequence>
<feature type="signal peptide" evidence="1">
    <location>
        <begin position="1"/>
        <end position="17"/>
    </location>
</feature>